<dbReference type="Proteomes" id="UP000264217">
    <property type="component" value="Unassembled WGS sequence"/>
</dbReference>
<protein>
    <submittedName>
        <fullName evidence="2">Uncharacterized protein</fullName>
    </submittedName>
</protein>
<evidence type="ECO:0000313" key="3">
    <source>
        <dbReference type="Proteomes" id="UP000264217"/>
    </source>
</evidence>
<accession>A0A372P0F3</accession>
<dbReference type="EMBL" id="QWDC01000001">
    <property type="protein sequence ID" value="RFZ95661.1"/>
    <property type="molecule type" value="Genomic_DNA"/>
</dbReference>
<gene>
    <name evidence="2" type="ORF">D0C36_09130</name>
</gene>
<organism evidence="2 3">
    <name type="scientific">Mucilaginibacter conchicola</name>
    <dbReference type="NCBI Taxonomy" id="2303333"/>
    <lineage>
        <taxon>Bacteria</taxon>
        <taxon>Pseudomonadati</taxon>
        <taxon>Bacteroidota</taxon>
        <taxon>Sphingobacteriia</taxon>
        <taxon>Sphingobacteriales</taxon>
        <taxon>Sphingobacteriaceae</taxon>
        <taxon>Mucilaginibacter</taxon>
    </lineage>
</organism>
<evidence type="ECO:0000256" key="1">
    <source>
        <dbReference type="SAM" id="MobiDB-lite"/>
    </source>
</evidence>
<sequence>MLQILQQEDANDDVAASPCHGTARNGNVKWPGTIEHWLIQYDYIAENPLALREYIVPGSSGKLNGNPGYADIVNPASGEMFEIKPDNPSGDAAGVAEIALYVNMANVSCPRTVGGGWSTGQNYSARDLPDPRNPTKIIHVRLAKPGVILYSSETRNGLPELTPVIIPENLIEKIKKLFTQIRSNPNSMQPQIITFVRENPKIIPYLKGTAAAVIIGTILEDVVTEGAGIADDWQSFIIARALWRVSNTIIIL</sequence>
<name>A0A372P0F3_9SPHI</name>
<comment type="caution">
    <text evidence="2">The sequence shown here is derived from an EMBL/GenBank/DDBJ whole genome shotgun (WGS) entry which is preliminary data.</text>
</comment>
<proteinExistence type="predicted"/>
<reference evidence="2 3" key="1">
    <citation type="submission" date="2018-08" db="EMBL/GenBank/DDBJ databases">
        <title>Mucilaginibacter sp. MYSH2.</title>
        <authorList>
            <person name="Seo T."/>
        </authorList>
    </citation>
    <scope>NUCLEOTIDE SEQUENCE [LARGE SCALE GENOMIC DNA]</scope>
    <source>
        <strain evidence="2 3">MYSH2</strain>
    </source>
</reference>
<evidence type="ECO:0000313" key="2">
    <source>
        <dbReference type="EMBL" id="RFZ95661.1"/>
    </source>
</evidence>
<keyword evidence="3" id="KW-1185">Reference proteome</keyword>
<feature type="region of interest" description="Disordered" evidence="1">
    <location>
        <begin position="1"/>
        <end position="22"/>
    </location>
</feature>
<dbReference type="AlphaFoldDB" id="A0A372P0F3"/>